<dbReference type="KEGG" id="rsin:B6N60_05114"/>
<dbReference type="AlphaFoldDB" id="A0A975Y7I9"/>
<proteinExistence type="predicted"/>
<sequence length="88" mass="10263">MRAIPLESFSTETGIKYFVRVNWADRWQVYQRLNELDIPCFCQANQPLQVEITNANVAMQIWSVLRSCTASRQELISTLENCWHLASQ</sequence>
<keyword evidence="2" id="KW-1185">Reference proteome</keyword>
<gene>
    <name evidence="1" type="ORF">B6N60_05114</name>
</gene>
<name>A0A975Y7I9_9NOST</name>
<dbReference type="NCBIfam" id="NF045598">
    <property type="entry name" value="asr1405_asl0597"/>
    <property type="match status" value="1"/>
</dbReference>
<evidence type="ECO:0000313" key="2">
    <source>
        <dbReference type="Proteomes" id="UP000683511"/>
    </source>
</evidence>
<protein>
    <submittedName>
        <fullName evidence="1">Uncharacterized protein</fullName>
    </submittedName>
</protein>
<dbReference type="EMBL" id="CP021056">
    <property type="protein sequence ID" value="QXE26383.1"/>
    <property type="molecule type" value="Genomic_DNA"/>
</dbReference>
<accession>A0A975Y7I9</accession>
<organism evidence="1 2">
    <name type="scientific">Richelia sinica FACHB-800</name>
    <dbReference type="NCBI Taxonomy" id="1357546"/>
    <lineage>
        <taxon>Bacteria</taxon>
        <taxon>Bacillati</taxon>
        <taxon>Cyanobacteriota</taxon>
        <taxon>Cyanophyceae</taxon>
        <taxon>Nostocales</taxon>
        <taxon>Nostocaceae</taxon>
        <taxon>Richelia</taxon>
    </lineage>
</organism>
<dbReference type="InterPro" id="IPR054637">
    <property type="entry name" value="Asr1405_Asl0597-like"/>
</dbReference>
<reference evidence="1" key="1">
    <citation type="submission" date="2017-04" db="EMBL/GenBank/DDBJ databases">
        <title>Genome deletions in a multicellular cyanobacterial endosymbiont for morphological adaptation in marine diatoms.</title>
        <authorList>
            <person name="Wang Y."/>
            <person name="Gao H."/>
            <person name="Li R."/>
            <person name="Xu X."/>
        </authorList>
    </citation>
    <scope>NUCLEOTIDE SEQUENCE</scope>
    <source>
        <strain evidence="1">FACHB 800</strain>
    </source>
</reference>
<dbReference type="Proteomes" id="UP000683511">
    <property type="component" value="Chromosome"/>
</dbReference>
<evidence type="ECO:0000313" key="1">
    <source>
        <dbReference type="EMBL" id="QXE26383.1"/>
    </source>
</evidence>